<dbReference type="PROSITE" id="PS00041">
    <property type="entry name" value="HTH_ARAC_FAMILY_1"/>
    <property type="match status" value="1"/>
</dbReference>
<keyword evidence="2" id="KW-0238">DNA-binding</keyword>
<dbReference type="PANTHER" id="PTHR43280">
    <property type="entry name" value="ARAC-FAMILY TRANSCRIPTIONAL REGULATOR"/>
    <property type="match status" value="1"/>
</dbReference>
<dbReference type="PANTHER" id="PTHR43280:SF2">
    <property type="entry name" value="HTH-TYPE TRANSCRIPTIONAL REGULATOR EXSA"/>
    <property type="match status" value="1"/>
</dbReference>
<dbReference type="STRING" id="1123071.SAMN02745181_1553"/>
<dbReference type="InParanoid" id="A0A1M6HS94"/>
<sequence>MQGKRVIGVLMDWYRPDVISGALAFCSGRDDLALDVRWAMRADWVNREVLENWHGVISHIYDAKAVKEILEEIDLPRVELNVATEHKHRILTDYAACAEMMVEELAEAGCNVVFMGKVNPANIMHHQLFEGAMKAVEKYPDMRFEYFSKEESSSMGQHFLDLACRIKELCDDGKVGFISPHTGVVHTVEEYLLGFGIRIPEQVALISLAKDAQKPEELAPVPVSTIELDHWTKGYQGAKLINHILRGRVNGNSEESIPPIGVQRRASTGATAEKDPYVDRLLELIQQSAHTPVSVGDLVKRCGLSRRPLEQRFMKETGMSILEVLNDTRIKIAQKMLRETGSTLEEVAEASGFTSAPYFSRAFKRETGMTPGSYRSKHKVR</sequence>
<evidence type="ECO:0000256" key="2">
    <source>
        <dbReference type="ARBA" id="ARBA00023125"/>
    </source>
</evidence>
<proteinExistence type="predicted"/>
<dbReference type="SUPFAM" id="SSF46689">
    <property type="entry name" value="Homeodomain-like"/>
    <property type="match status" value="2"/>
</dbReference>
<keyword evidence="1" id="KW-0805">Transcription regulation</keyword>
<dbReference type="EMBL" id="FQYR01000003">
    <property type="protein sequence ID" value="SHJ25035.1"/>
    <property type="molecule type" value="Genomic_DNA"/>
</dbReference>
<dbReference type="Pfam" id="PF12833">
    <property type="entry name" value="HTH_18"/>
    <property type="match status" value="1"/>
</dbReference>
<dbReference type="GO" id="GO:0043565">
    <property type="term" value="F:sequence-specific DNA binding"/>
    <property type="evidence" value="ECO:0007669"/>
    <property type="project" value="InterPro"/>
</dbReference>
<dbReference type="OrthoDB" id="181578at2"/>
<evidence type="ECO:0000256" key="3">
    <source>
        <dbReference type="ARBA" id="ARBA00023163"/>
    </source>
</evidence>
<reference evidence="5 6" key="1">
    <citation type="submission" date="2016-11" db="EMBL/GenBank/DDBJ databases">
        <authorList>
            <person name="Jaros S."/>
            <person name="Januszkiewicz K."/>
            <person name="Wedrychowicz H."/>
        </authorList>
    </citation>
    <scope>NUCLEOTIDE SEQUENCE [LARGE SCALE GENOMIC DNA]</scope>
    <source>
        <strain evidence="5 6">DSM 18772</strain>
    </source>
</reference>
<evidence type="ECO:0000313" key="6">
    <source>
        <dbReference type="Proteomes" id="UP000184510"/>
    </source>
</evidence>
<evidence type="ECO:0000313" key="5">
    <source>
        <dbReference type="EMBL" id="SHJ25035.1"/>
    </source>
</evidence>
<dbReference type="InterPro" id="IPR020449">
    <property type="entry name" value="Tscrpt_reg_AraC-type_HTH"/>
</dbReference>
<dbReference type="PROSITE" id="PS01124">
    <property type="entry name" value="HTH_ARAC_FAMILY_2"/>
    <property type="match status" value="1"/>
</dbReference>
<gene>
    <name evidence="5" type="ORF">SAMN02745181_1553</name>
</gene>
<dbReference type="RefSeq" id="WP_143183166.1">
    <property type="nucleotide sequence ID" value="NZ_FQYR01000003.1"/>
</dbReference>
<dbReference type="InterPro" id="IPR018060">
    <property type="entry name" value="HTH_AraC"/>
</dbReference>
<dbReference type="InterPro" id="IPR018062">
    <property type="entry name" value="HTH_AraC-typ_CS"/>
</dbReference>
<dbReference type="PRINTS" id="PR00032">
    <property type="entry name" value="HTHARAC"/>
</dbReference>
<dbReference type="InterPro" id="IPR009057">
    <property type="entry name" value="Homeodomain-like_sf"/>
</dbReference>
<dbReference type="GO" id="GO:0003700">
    <property type="term" value="F:DNA-binding transcription factor activity"/>
    <property type="evidence" value="ECO:0007669"/>
    <property type="project" value="InterPro"/>
</dbReference>
<dbReference type="SMART" id="SM00342">
    <property type="entry name" value="HTH_ARAC"/>
    <property type="match status" value="1"/>
</dbReference>
<dbReference type="Proteomes" id="UP000184510">
    <property type="component" value="Unassembled WGS sequence"/>
</dbReference>
<feature type="domain" description="HTH araC/xylS-type" evidence="4">
    <location>
        <begin position="279"/>
        <end position="377"/>
    </location>
</feature>
<dbReference type="InterPro" id="IPR046335">
    <property type="entry name" value="LacI/GalR-like_sensor"/>
</dbReference>
<dbReference type="AlphaFoldDB" id="A0A1M6HS94"/>
<dbReference type="InterPro" id="IPR028082">
    <property type="entry name" value="Peripla_BP_I"/>
</dbReference>
<accession>A0A1M6HS94</accession>
<dbReference type="Gene3D" id="3.40.50.2300">
    <property type="match status" value="2"/>
</dbReference>
<dbReference type="Gene3D" id="1.10.10.60">
    <property type="entry name" value="Homeodomain-like"/>
    <property type="match status" value="1"/>
</dbReference>
<dbReference type="SUPFAM" id="SSF53822">
    <property type="entry name" value="Periplasmic binding protein-like I"/>
    <property type="match status" value="1"/>
</dbReference>
<protein>
    <submittedName>
        <fullName evidence="5">Substrate-binding protein-like domain-containing protein</fullName>
    </submittedName>
</protein>
<organism evidence="5 6">
    <name type="scientific">Rubritalea squalenifaciens DSM 18772</name>
    <dbReference type="NCBI Taxonomy" id="1123071"/>
    <lineage>
        <taxon>Bacteria</taxon>
        <taxon>Pseudomonadati</taxon>
        <taxon>Verrucomicrobiota</taxon>
        <taxon>Verrucomicrobiia</taxon>
        <taxon>Verrucomicrobiales</taxon>
        <taxon>Rubritaleaceae</taxon>
        <taxon>Rubritalea</taxon>
    </lineage>
</organism>
<evidence type="ECO:0000256" key="1">
    <source>
        <dbReference type="ARBA" id="ARBA00023015"/>
    </source>
</evidence>
<name>A0A1M6HS94_9BACT</name>
<evidence type="ECO:0000259" key="4">
    <source>
        <dbReference type="PROSITE" id="PS01124"/>
    </source>
</evidence>
<keyword evidence="3" id="KW-0804">Transcription</keyword>
<dbReference type="Pfam" id="PF13377">
    <property type="entry name" value="Peripla_BP_3"/>
    <property type="match status" value="1"/>
</dbReference>
<keyword evidence="6" id="KW-1185">Reference proteome</keyword>